<dbReference type="PROSITE" id="PS00134">
    <property type="entry name" value="TRYPSIN_HIS"/>
    <property type="match status" value="1"/>
</dbReference>
<keyword evidence="4" id="KW-1185">Reference proteome</keyword>
<protein>
    <recommendedName>
        <fullName evidence="1">Peptidase S1 domain-containing protein</fullName>
    </recommendedName>
</protein>
<dbReference type="Proteomes" id="UP000499080">
    <property type="component" value="Unassembled WGS sequence"/>
</dbReference>
<dbReference type="OrthoDB" id="6147874at2759"/>
<evidence type="ECO:0000313" key="4">
    <source>
        <dbReference type="Proteomes" id="UP000499080"/>
    </source>
</evidence>
<comment type="caution">
    <text evidence="3">The sequence shown here is derived from an EMBL/GenBank/DDBJ whole genome shotgun (WGS) entry which is preliminary data.</text>
</comment>
<dbReference type="InterPro" id="IPR001254">
    <property type="entry name" value="Trypsin_dom"/>
</dbReference>
<dbReference type="InterPro" id="IPR009003">
    <property type="entry name" value="Peptidase_S1_PA"/>
</dbReference>
<name>A0A4Y2VSQ8_ARAVE</name>
<proteinExistence type="predicted"/>
<reference evidence="3 4" key="1">
    <citation type="journal article" date="2019" name="Sci. Rep.">
        <title>Orb-weaving spider Araneus ventricosus genome elucidates the spidroin gene catalogue.</title>
        <authorList>
            <person name="Kono N."/>
            <person name="Nakamura H."/>
            <person name="Ohtoshi R."/>
            <person name="Moran D.A.P."/>
            <person name="Shinohara A."/>
            <person name="Yoshida Y."/>
            <person name="Fujiwara M."/>
            <person name="Mori M."/>
            <person name="Tomita M."/>
            <person name="Arakawa K."/>
        </authorList>
    </citation>
    <scope>NUCLEOTIDE SEQUENCE [LARGE SCALE GENOMIC DNA]</scope>
</reference>
<dbReference type="AlphaFoldDB" id="A0A4Y2VSQ8"/>
<organism evidence="3 4">
    <name type="scientific">Araneus ventricosus</name>
    <name type="common">Orbweaver spider</name>
    <name type="synonym">Epeira ventricosa</name>
    <dbReference type="NCBI Taxonomy" id="182803"/>
    <lineage>
        <taxon>Eukaryota</taxon>
        <taxon>Metazoa</taxon>
        <taxon>Ecdysozoa</taxon>
        <taxon>Arthropoda</taxon>
        <taxon>Chelicerata</taxon>
        <taxon>Arachnida</taxon>
        <taxon>Araneae</taxon>
        <taxon>Araneomorphae</taxon>
        <taxon>Entelegynae</taxon>
        <taxon>Araneoidea</taxon>
        <taxon>Araneidae</taxon>
        <taxon>Araneus</taxon>
    </lineage>
</organism>
<sequence>MIELVLATGRDCNLRGTGNPSYNCTIGMHGSYCDINCNGKREGRYYCYPGRSWNSTLPSCVSDCGRVFQDVHKQTGKYTRSDWPWTVGISTVGEDDVEKMLCAGALLNSKTVLTAAHCATSSRNINLHFGHRLQSATGAPVPEQVRTIQVSSIQGDSNLKGSLDERSAKEP</sequence>
<dbReference type="EMBL" id="BGPR01015990">
    <property type="protein sequence ID" value="GBN71424.1"/>
    <property type="molecule type" value="Genomic_DNA"/>
</dbReference>
<dbReference type="Gene3D" id="2.40.10.10">
    <property type="entry name" value="Trypsin-like serine proteases"/>
    <property type="match status" value="1"/>
</dbReference>
<evidence type="ECO:0000259" key="1">
    <source>
        <dbReference type="Pfam" id="PF00089"/>
    </source>
</evidence>
<dbReference type="SUPFAM" id="SSF50494">
    <property type="entry name" value="Trypsin-like serine proteases"/>
    <property type="match status" value="1"/>
</dbReference>
<dbReference type="InterPro" id="IPR043504">
    <property type="entry name" value="Peptidase_S1_PA_chymotrypsin"/>
</dbReference>
<dbReference type="Pfam" id="PF00089">
    <property type="entry name" value="Trypsin"/>
    <property type="match status" value="1"/>
</dbReference>
<dbReference type="EMBL" id="BGPR01051223">
    <property type="protein sequence ID" value="GBO28189.1"/>
    <property type="molecule type" value="Genomic_DNA"/>
</dbReference>
<accession>A0A4Y2VSQ8</accession>
<dbReference type="GO" id="GO:0004252">
    <property type="term" value="F:serine-type endopeptidase activity"/>
    <property type="evidence" value="ECO:0007669"/>
    <property type="project" value="InterPro"/>
</dbReference>
<feature type="domain" description="Peptidase S1" evidence="1">
    <location>
        <begin position="78"/>
        <end position="139"/>
    </location>
</feature>
<evidence type="ECO:0000313" key="2">
    <source>
        <dbReference type="EMBL" id="GBN71424.1"/>
    </source>
</evidence>
<dbReference type="GO" id="GO:0006508">
    <property type="term" value="P:proteolysis"/>
    <property type="evidence" value="ECO:0007669"/>
    <property type="project" value="InterPro"/>
</dbReference>
<evidence type="ECO:0000313" key="3">
    <source>
        <dbReference type="EMBL" id="GBO28189.1"/>
    </source>
</evidence>
<gene>
    <name evidence="3" type="ORF">AVEN_12063_1</name>
    <name evidence="2" type="ORF">AVEN_176748_1</name>
</gene>
<dbReference type="InterPro" id="IPR018114">
    <property type="entry name" value="TRYPSIN_HIS"/>
</dbReference>